<dbReference type="InterPro" id="IPR017937">
    <property type="entry name" value="Thioredoxin_CS"/>
</dbReference>
<evidence type="ECO:0000256" key="2">
    <source>
        <dbReference type="ARBA" id="ARBA00022448"/>
    </source>
</evidence>
<feature type="disulfide bond" description="Redox-active" evidence="9">
    <location>
        <begin position="37"/>
        <end position="40"/>
    </location>
</feature>
<evidence type="ECO:0000313" key="12">
    <source>
        <dbReference type="Proteomes" id="UP000317318"/>
    </source>
</evidence>
<comment type="similarity">
    <text evidence="1 7">Belongs to the thioredoxin family.</text>
</comment>
<dbReference type="Pfam" id="PF00085">
    <property type="entry name" value="Thioredoxin"/>
    <property type="match status" value="1"/>
</dbReference>
<evidence type="ECO:0000313" key="11">
    <source>
        <dbReference type="EMBL" id="QDT39905.1"/>
    </source>
</evidence>
<dbReference type="InterPro" id="IPR013766">
    <property type="entry name" value="Thioredoxin_domain"/>
</dbReference>
<dbReference type="PROSITE" id="PS00194">
    <property type="entry name" value="THIOREDOXIN_1"/>
    <property type="match status" value="1"/>
</dbReference>
<proteinExistence type="inferred from homology"/>
<keyword evidence="3" id="KW-0249">Electron transport</keyword>
<evidence type="ECO:0000256" key="6">
    <source>
        <dbReference type="NCBIfam" id="TIGR01068"/>
    </source>
</evidence>
<dbReference type="NCBIfam" id="TIGR01068">
    <property type="entry name" value="thioredoxin"/>
    <property type="match status" value="1"/>
</dbReference>
<evidence type="ECO:0000256" key="3">
    <source>
        <dbReference type="ARBA" id="ARBA00022982"/>
    </source>
</evidence>
<evidence type="ECO:0000256" key="1">
    <source>
        <dbReference type="ARBA" id="ARBA00008987"/>
    </source>
</evidence>
<dbReference type="PROSITE" id="PS51352">
    <property type="entry name" value="THIOREDOXIN_2"/>
    <property type="match status" value="1"/>
</dbReference>
<evidence type="ECO:0000256" key="4">
    <source>
        <dbReference type="ARBA" id="ARBA00023157"/>
    </source>
</evidence>
<dbReference type="OrthoDB" id="9790390at2"/>
<dbReference type="KEGG" id="svp:Pan189_43170"/>
<keyword evidence="4 9" id="KW-1015">Disulfide bond</keyword>
<reference evidence="11 12" key="1">
    <citation type="submission" date="2019-02" db="EMBL/GenBank/DDBJ databases">
        <title>Deep-cultivation of Planctomycetes and their phenomic and genomic characterization uncovers novel biology.</title>
        <authorList>
            <person name="Wiegand S."/>
            <person name="Jogler M."/>
            <person name="Boedeker C."/>
            <person name="Pinto D."/>
            <person name="Vollmers J."/>
            <person name="Rivas-Marin E."/>
            <person name="Kohn T."/>
            <person name="Peeters S.H."/>
            <person name="Heuer A."/>
            <person name="Rast P."/>
            <person name="Oberbeckmann S."/>
            <person name="Bunk B."/>
            <person name="Jeske O."/>
            <person name="Meyerdierks A."/>
            <person name="Storesund J.E."/>
            <person name="Kallscheuer N."/>
            <person name="Luecker S."/>
            <person name="Lage O.M."/>
            <person name="Pohl T."/>
            <person name="Merkel B.J."/>
            <person name="Hornburger P."/>
            <person name="Mueller R.-W."/>
            <person name="Bruemmer F."/>
            <person name="Labrenz M."/>
            <person name="Spormann A.M."/>
            <person name="Op den Camp H."/>
            <person name="Overmann J."/>
            <person name="Amann R."/>
            <person name="Jetten M.S.M."/>
            <person name="Mascher T."/>
            <person name="Medema M.H."/>
            <person name="Devos D.P."/>
            <person name="Kaster A.-K."/>
            <person name="Ovreas L."/>
            <person name="Rohde M."/>
            <person name="Galperin M.Y."/>
            <person name="Jogler C."/>
        </authorList>
    </citation>
    <scope>NUCLEOTIDE SEQUENCE [LARGE SCALE GENOMIC DNA]</scope>
    <source>
        <strain evidence="11 12">Pan189</strain>
    </source>
</reference>
<evidence type="ECO:0000256" key="8">
    <source>
        <dbReference type="PIRSR" id="PIRSR000077-1"/>
    </source>
</evidence>
<dbReference type="CDD" id="cd02947">
    <property type="entry name" value="TRX_family"/>
    <property type="match status" value="1"/>
</dbReference>
<dbReference type="RefSeq" id="WP_145366013.1">
    <property type="nucleotide sequence ID" value="NZ_CP036268.1"/>
</dbReference>
<sequence length="113" mass="12142">MAATTSKATRTLTDENFQREVEDAQQPVLVDVWAEWCGPCRLVGPVIDEVAEQFAGRAVVGKLDADANPQTAASLKVSALPTVLVYRDGEVIDRIIGVQSKDRYAGALQKALG</sequence>
<keyword evidence="2" id="KW-0813">Transport</keyword>
<organism evidence="11 12">
    <name type="scientific">Stratiformator vulcanicus</name>
    <dbReference type="NCBI Taxonomy" id="2527980"/>
    <lineage>
        <taxon>Bacteria</taxon>
        <taxon>Pseudomonadati</taxon>
        <taxon>Planctomycetota</taxon>
        <taxon>Planctomycetia</taxon>
        <taxon>Planctomycetales</taxon>
        <taxon>Planctomycetaceae</taxon>
        <taxon>Stratiformator</taxon>
    </lineage>
</organism>
<gene>
    <name evidence="11" type="primary">trxA_3</name>
    <name evidence="11" type="ORF">Pan189_43170</name>
</gene>
<dbReference type="InterPro" id="IPR005746">
    <property type="entry name" value="Thioredoxin"/>
</dbReference>
<dbReference type="AlphaFoldDB" id="A0A517R7R1"/>
<evidence type="ECO:0000259" key="10">
    <source>
        <dbReference type="PROSITE" id="PS51352"/>
    </source>
</evidence>
<dbReference type="GO" id="GO:0015035">
    <property type="term" value="F:protein-disulfide reductase activity"/>
    <property type="evidence" value="ECO:0007669"/>
    <property type="project" value="UniProtKB-UniRule"/>
</dbReference>
<keyword evidence="5 9" id="KW-0676">Redox-active center</keyword>
<dbReference type="FunFam" id="3.40.30.10:FF:000001">
    <property type="entry name" value="Thioredoxin"/>
    <property type="match status" value="1"/>
</dbReference>
<dbReference type="PRINTS" id="PR00421">
    <property type="entry name" value="THIOREDOXIN"/>
</dbReference>
<dbReference type="PIRSF" id="PIRSF000077">
    <property type="entry name" value="Thioredoxin"/>
    <property type="match status" value="1"/>
</dbReference>
<keyword evidence="12" id="KW-1185">Reference proteome</keyword>
<feature type="site" description="Deprotonates C-terminal active site Cys" evidence="8">
    <location>
        <position position="31"/>
    </location>
</feature>
<dbReference type="InterPro" id="IPR036249">
    <property type="entry name" value="Thioredoxin-like_sf"/>
</dbReference>
<feature type="site" description="Contributes to redox potential value" evidence="8">
    <location>
        <position position="39"/>
    </location>
</feature>
<dbReference type="SUPFAM" id="SSF52833">
    <property type="entry name" value="Thioredoxin-like"/>
    <property type="match status" value="1"/>
</dbReference>
<evidence type="ECO:0000256" key="5">
    <source>
        <dbReference type="ARBA" id="ARBA00023284"/>
    </source>
</evidence>
<dbReference type="EMBL" id="CP036268">
    <property type="protein sequence ID" value="QDT39905.1"/>
    <property type="molecule type" value="Genomic_DNA"/>
</dbReference>
<dbReference type="GO" id="GO:0005737">
    <property type="term" value="C:cytoplasm"/>
    <property type="evidence" value="ECO:0007669"/>
    <property type="project" value="TreeGrafter"/>
</dbReference>
<accession>A0A517R7R1</accession>
<dbReference type="Gene3D" id="3.40.30.10">
    <property type="entry name" value="Glutaredoxin"/>
    <property type="match status" value="1"/>
</dbReference>
<dbReference type="Proteomes" id="UP000317318">
    <property type="component" value="Chromosome"/>
</dbReference>
<evidence type="ECO:0000256" key="7">
    <source>
        <dbReference type="PIRNR" id="PIRNR000077"/>
    </source>
</evidence>
<feature type="domain" description="Thioredoxin" evidence="10">
    <location>
        <begin position="1"/>
        <end position="113"/>
    </location>
</feature>
<dbReference type="PANTHER" id="PTHR45663:SF11">
    <property type="entry name" value="GEO12009P1"/>
    <property type="match status" value="1"/>
</dbReference>
<dbReference type="PANTHER" id="PTHR45663">
    <property type="entry name" value="GEO12009P1"/>
    <property type="match status" value="1"/>
</dbReference>
<feature type="site" description="Contributes to redox potential value" evidence="8">
    <location>
        <position position="38"/>
    </location>
</feature>
<feature type="active site" description="Nucleophile" evidence="8">
    <location>
        <position position="40"/>
    </location>
</feature>
<feature type="active site" description="Nucleophile" evidence="8">
    <location>
        <position position="37"/>
    </location>
</feature>
<protein>
    <recommendedName>
        <fullName evidence="6 7">Thioredoxin</fullName>
    </recommendedName>
</protein>
<evidence type="ECO:0000256" key="9">
    <source>
        <dbReference type="PIRSR" id="PIRSR000077-4"/>
    </source>
</evidence>
<name>A0A517R7R1_9PLAN</name>